<reference evidence="1 2" key="1">
    <citation type="journal article" date="2014" name="Environ. Microbiol.">
        <title>Comparative genomics of the marine bacterial genus Glaciecola reveals the high degree of genomic diversity and genomic characteristic for cold adaptation.</title>
        <authorList>
            <person name="Qin Q.L."/>
            <person name="Xie B.B."/>
            <person name="Yu Y."/>
            <person name="Shu Y.L."/>
            <person name="Rong J.C."/>
            <person name="Zhang Y.J."/>
            <person name="Zhao D.L."/>
            <person name="Chen X.L."/>
            <person name="Zhang X.Y."/>
            <person name="Chen B."/>
            <person name="Zhou B.C."/>
            <person name="Zhang Y.Z."/>
        </authorList>
    </citation>
    <scope>NUCLEOTIDE SEQUENCE [LARGE SCALE GENOMIC DNA]</scope>
    <source>
        <strain evidence="1 2">NO2</strain>
    </source>
</reference>
<organism evidence="1 2">
    <name type="scientific">Paraglaciecola agarilytica NO2</name>
    <dbReference type="NCBI Taxonomy" id="1125747"/>
    <lineage>
        <taxon>Bacteria</taxon>
        <taxon>Pseudomonadati</taxon>
        <taxon>Pseudomonadota</taxon>
        <taxon>Gammaproteobacteria</taxon>
        <taxon>Alteromonadales</taxon>
        <taxon>Alteromonadaceae</taxon>
        <taxon>Paraglaciecola</taxon>
    </lineage>
</organism>
<evidence type="ECO:0000313" key="2">
    <source>
        <dbReference type="Proteomes" id="UP000008372"/>
    </source>
</evidence>
<dbReference type="PROSITE" id="PS00018">
    <property type="entry name" value="EF_HAND_1"/>
    <property type="match status" value="1"/>
</dbReference>
<protein>
    <recommendedName>
        <fullName evidence="3">Tetratricopeptide repeat protein</fullName>
    </recommendedName>
</protein>
<dbReference type="SUPFAM" id="SSF48452">
    <property type="entry name" value="TPR-like"/>
    <property type="match status" value="1"/>
</dbReference>
<keyword evidence="2" id="KW-1185">Reference proteome</keyword>
<sequence length="720" mass="82646">MCRISMDEEVIELIDIARQHYHDSNNELAKITAEKAVELGPEEPNAWWFLTLAQYELEDFPSAATSAQTLLSLTPDFANGWAKYALILQHLYDDELDEDAIDAYEQAFRCDPSHLSTIFTLERLYRKLDDKAKSEEEIKVLQTIKKMEGLTPHQLNRLGILHYQNKNYFQAINAWEQNLNSPDGASLYNLGLAFNNPEVSQDVDAIDIWRIAIERNVMVDRSKENIEKLLPRLLDLAENAKNECETVLEKELYYDVYLNPFLLLNYSGFVDVEGEFDFKKAQKLRKHLLQEISLEDGKVYWLGDIEISKSAAIGLCDELYDEKKRYYHSLVFNNKPLLDFLSTGNHKHFCVDQNNSPTELIKVLDEQDSGVKTWLSKYFSSQFDRVLSRAIKKKSCAIVEVLLDGRRWVTVEDSEHCFKSAIRELELLAEELDGLVDKSKSQKVSYEDVEKYLKHNGLLSLLNLMPSFFWEQQDHVVSNIRDIAISTFNLHGDAELSKKIIEMTHFFDFKSGMFKQKIEQDIDAINEIIEEKKKDEVHLEFGSGSKFSITESEIKRDSKRIATKDLVSLRWGGLNTRTTTGIETNSLFVFKSNDGEVITVNYSFQHNSARAERDKKLVDDLNNALFAYLLPVVMSNISSQLEKGASIKIGHITLTPKGIKFESGWFVFSKTNFIPWSDYEVKADNGEVIVFSKRGGAKTSLVLRDIDNAFMLLLIGKDRT</sequence>
<comment type="caution">
    <text evidence="1">The sequence shown here is derived from an EMBL/GenBank/DDBJ whole genome shotgun (WGS) entry which is preliminary data.</text>
</comment>
<gene>
    <name evidence="1" type="ORF">GAGA_0059</name>
</gene>
<name>A0ABQ0I0T5_9ALTE</name>
<dbReference type="InterPro" id="IPR011990">
    <property type="entry name" value="TPR-like_helical_dom_sf"/>
</dbReference>
<dbReference type="EMBL" id="BAEK01000004">
    <property type="protein sequence ID" value="GAC02924.1"/>
    <property type="molecule type" value="Genomic_DNA"/>
</dbReference>
<evidence type="ECO:0008006" key="3">
    <source>
        <dbReference type="Google" id="ProtNLM"/>
    </source>
</evidence>
<accession>A0ABQ0I0T5</accession>
<dbReference type="Gene3D" id="1.25.40.10">
    <property type="entry name" value="Tetratricopeptide repeat domain"/>
    <property type="match status" value="1"/>
</dbReference>
<dbReference type="InterPro" id="IPR018247">
    <property type="entry name" value="EF_Hand_1_Ca_BS"/>
</dbReference>
<dbReference type="Proteomes" id="UP000008372">
    <property type="component" value="Unassembled WGS sequence"/>
</dbReference>
<evidence type="ECO:0000313" key="1">
    <source>
        <dbReference type="EMBL" id="GAC02924.1"/>
    </source>
</evidence>
<proteinExistence type="predicted"/>